<dbReference type="SUPFAM" id="SSF48150">
    <property type="entry name" value="DNA-glycosylase"/>
    <property type="match status" value="1"/>
</dbReference>
<evidence type="ECO:0000256" key="3">
    <source>
        <dbReference type="ARBA" id="ARBA00023004"/>
    </source>
</evidence>
<dbReference type="EnsemblPlants" id="AUR62028010-RA">
    <property type="protein sequence ID" value="AUR62028010-RA:cds"/>
    <property type="gene ID" value="AUR62028010"/>
</dbReference>
<dbReference type="InterPro" id="IPR003651">
    <property type="entry name" value="Endonuclease3_FeS-loop_motif"/>
</dbReference>
<dbReference type="InterPro" id="IPR011257">
    <property type="entry name" value="DNA_glycosylase"/>
</dbReference>
<dbReference type="GO" id="GO:0046872">
    <property type="term" value="F:metal ion binding"/>
    <property type="evidence" value="ECO:0007669"/>
    <property type="project" value="UniProtKB-KW"/>
</dbReference>
<dbReference type="EnsemblPlants" id="AUR62028009-RA">
    <property type="protein sequence ID" value="AUR62028009-RA:cds"/>
    <property type="gene ID" value="AUR62028009"/>
</dbReference>
<dbReference type="InterPro" id="IPR023170">
    <property type="entry name" value="HhH_base_excis_C"/>
</dbReference>
<sequence>MKLSADNKESLDEKKVKNSIKGKVSGKRMQYGSVDIERTINTVDYVDWNAVRRAKVEDISDAILLRGMNIKLAHRIKEFLDRLMKDHGNLDLEWVRNVPRLKAKEFLLSIYGLGLKSVGCVQLLTLKQPAFPVDVNVARVTVRLGEVPIPENTSDNLLMSVLYEYELHYQMITFGKVFCTKKKPSCAECPMRKECKSYADIDIEDSDGMGWLITQRMLTRAKGGSSKSKLRGQEGPVKKDQTHFTLVFDDRMCDDPSPYLLLVWESGDPSVEITPPSGLSNRKWSETVPGTVMD</sequence>
<dbReference type="GO" id="GO:0006284">
    <property type="term" value="P:base-excision repair"/>
    <property type="evidence" value="ECO:0007669"/>
    <property type="project" value="InterPro"/>
</dbReference>
<dbReference type="Proteomes" id="UP000596660">
    <property type="component" value="Unplaced"/>
</dbReference>
<accession>A0A803MEW7</accession>
<dbReference type="SMART" id="SM00525">
    <property type="entry name" value="FES"/>
    <property type="match status" value="1"/>
</dbReference>
<keyword evidence="4" id="KW-0411">Iron-sulfur</keyword>
<reference evidence="7" key="2">
    <citation type="submission" date="2021-03" db="UniProtKB">
        <authorList>
            <consortium name="EnsemblPlants"/>
        </authorList>
    </citation>
    <scope>IDENTIFICATION</scope>
</reference>
<dbReference type="SMART" id="SM00478">
    <property type="entry name" value="ENDO3c"/>
    <property type="match status" value="1"/>
</dbReference>
<keyword evidence="3" id="KW-0408">Iron</keyword>
<dbReference type="GO" id="GO:0019104">
    <property type="term" value="F:DNA N-glycosylase activity"/>
    <property type="evidence" value="ECO:0007669"/>
    <property type="project" value="InterPro"/>
</dbReference>
<dbReference type="GO" id="GO:0141166">
    <property type="term" value="P:chromosomal 5-methylcytosine DNA demethylation pathway"/>
    <property type="evidence" value="ECO:0007669"/>
    <property type="project" value="InterPro"/>
</dbReference>
<dbReference type="Gene3D" id="1.10.340.30">
    <property type="entry name" value="Hypothetical protein, domain 2"/>
    <property type="match status" value="1"/>
</dbReference>
<evidence type="ECO:0000259" key="6">
    <source>
        <dbReference type="SMART" id="SM00478"/>
    </source>
</evidence>
<evidence type="ECO:0000256" key="2">
    <source>
        <dbReference type="ARBA" id="ARBA00022723"/>
    </source>
</evidence>
<feature type="region of interest" description="Disordered" evidence="5">
    <location>
        <begin position="274"/>
        <end position="294"/>
    </location>
</feature>
<dbReference type="Gramene" id="AUR62028009-RA">
    <property type="protein sequence ID" value="AUR62028009-RA:cds"/>
    <property type="gene ID" value="AUR62028009"/>
</dbReference>
<dbReference type="PANTHER" id="PTHR46213">
    <property type="entry name" value="TRANSCRIPTIONAL ACTIVATOR DEMETER"/>
    <property type="match status" value="1"/>
</dbReference>
<comment type="cofactor">
    <cofactor evidence="1">
        <name>[4Fe-4S] cluster</name>
        <dbReference type="ChEBI" id="CHEBI:49883"/>
    </cofactor>
</comment>
<reference evidence="7" key="1">
    <citation type="journal article" date="2017" name="Nature">
        <title>The genome of Chenopodium quinoa.</title>
        <authorList>
            <person name="Jarvis D.E."/>
            <person name="Ho Y.S."/>
            <person name="Lightfoot D.J."/>
            <person name="Schmoeckel S.M."/>
            <person name="Li B."/>
            <person name="Borm T.J.A."/>
            <person name="Ohyanagi H."/>
            <person name="Mineta K."/>
            <person name="Michell C.T."/>
            <person name="Saber N."/>
            <person name="Kharbatia N.M."/>
            <person name="Rupper R.R."/>
            <person name="Sharp A.R."/>
            <person name="Dally N."/>
            <person name="Boughton B.A."/>
            <person name="Woo Y.H."/>
            <person name="Gao G."/>
            <person name="Schijlen E.G.W.M."/>
            <person name="Guo X."/>
            <person name="Momin A.A."/>
            <person name="Negrao S."/>
            <person name="Al-Babili S."/>
            <person name="Gehring C."/>
            <person name="Roessner U."/>
            <person name="Jung C."/>
            <person name="Murphy K."/>
            <person name="Arold S.T."/>
            <person name="Gojobori T."/>
            <person name="van der Linden C.G."/>
            <person name="van Loo E.N."/>
            <person name="Jellen E.N."/>
            <person name="Maughan P.J."/>
            <person name="Tester M."/>
        </authorList>
    </citation>
    <scope>NUCLEOTIDE SEQUENCE [LARGE SCALE GENOMIC DNA]</scope>
    <source>
        <strain evidence="7">cv. PI 614886</strain>
    </source>
</reference>
<dbReference type="InterPro" id="IPR003265">
    <property type="entry name" value="HhH-GPD_domain"/>
</dbReference>
<dbReference type="AlphaFoldDB" id="A0A803MEW7"/>
<feature type="domain" description="HhH-GPD" evidence="6">
    <location>
        <begin position="20"/>
        <end position="177"/>
    </location>
</feature>
<evidence type="ECO:0000256" key="4">
    <source>
        <dbReference type="ARBA" id="ARBA00023014"/>
    </source>
</evidence>
<evidence type="ECO:0000256" key="1">
    <source>
        <dbReference type="ARBA" id="ARBA00001966"/>
    </source>
</evidence>
<evidence type="ECO:0000313" key="7">
    <source>
        <dbReference type="EnsemblPlants" id="AUR62028010-RA:cds"/>
    </source>
</evidence>
<dbReference type="GO" id="GO:0051539">
    <property type="term" value="F:4 iron, 4 sulfur cluster binding"/>
    <property type="evidence" value="ECO:0007669"/>
    <property type="project" value="InterPro"/>
</dbReference>
<dbReference type="Gramene" id="AUR62028010-RA">
    <property type="protein sequence ID" value="AUR62028010-RA:cds"/>
    <property type="gene ID" value="AUR62028010"/>
</dbReference>
<dbReference type="GO" id="GO:0035514">
    <property type="term" value="F:DNA demethylase activity"/>
    <property type="evidence" value="ECO:0007669"/>
    <property type="project" value="InterPro"/>
</dbReference>
<protein>
    <recommendedName>
        <fullName evidence="6">HhH-GPD domain-containing protein</fullName>
    </recommendedName>
</protein>
<dbReference type="CDD" id="cd00056">
    <property type="entry name" value="ENDO3c"/>
    <property type="match status" value="1"/>
</dbReference>
<keyword evidence="2" id="KW-0479">Metal-binding</keyword>
<evidence type="ECO:0000256" key="5">
    <source>
        <dbReference type="SAM" id="MobiDB-lite"/>
    </source>
</evidence>
<evidence type="ECO:0000313" key="8">
    <source>
        <dbReference type="Proteomes" id="UP000596660"/>
    </source>
</evidence>
<keyword evidence="8" id="KW-1185">Reference proteome</keyword>
<dbReference type="PANTHER" id="PTHR46213:SF13">
    <property type="entry name" value="DEMETER-LIKE PROTEIN 2-RELATED"/>
    <property type="match status" value="1"/>
</dbReference>
<organism evidence="7 8">
    <name type="scientific">Chenopodium quinoa</name>
    <name type="common">Quinoa</name>
    <dbReference type="NCBI Taxonomy" id="63459"/>
    <lineage>
        <taxon>Eukaryota</taxon>
        <taxon>Viridiplantae</taxon>
        <taxon>Streptophyta</taxon>
        <taxon>Embryophyta</taxon>
        <taxon>Tracheophyta</taxon>
        <taxon>Spermatophyta</taxon>
        <taxon>Magnoliopsida</taxon>
        <taxon>eudicotyledons</taxon>
        <taxon>Gunneridae</taxon>
        <taxon>Pentapetalae</taxon>
        <taxon>Caryophyllales</taxon>
        <taxon>Chenopodiaceae</taxon>
        <taxon>Chenopodioideae</taxon>
        <taxon>Atripliceae</taxon>
        <taxon>Chenopodium</taxon>
    </lineage>
</organism>
<name>A0A803MEW7_CHEQI</name>
<dbReference type="Gene3D" id="1.10.1670.10">
    <property type="entry name" value="Helix-hairpin-Helix base-excision DNA repair enzymes (C-terminal)"/>
    <property type="match status" value="1"/>
</dbReference>
<dbReference type="InterPro" id="IPR044811">
    <property type="entry name" value="DME/ROS1"/>
</dbReference>
<proteinExistence type="predicted"/>
<accession>A0A803MEW6</accession>